<name>W7FN31_PLAFA</name>
<proteinExistence type="predicted"/>
<dbReference type="EMBL" id="KE123480">
    <property type="protein sequence ID" value="EUT90554.1"/>
    <property type="molecule type" value="Genomic_DNA"/>
</dbReference>
<sequence length="75" mass="9450">MYTLYIYVYFFFFFFFFLKNKKKKYNNYDIFCKDVETHSNETSLHPNFPSTIQLQINKNEKKKKSLRYKIQYNLF</sequence>
<feature type="transmembrane region" description="Helical" evidence="1">
    <location>
        <begin position="6"/>
        <end position="21"/>
    </location>
</feature>
<dbReference type="Proteomes" id="UP000030666">
    <property type="component" value="Unassembled WGS sequence"/>
</dbReference>
<organism evidence="2">
    <name type="scientific">Plasmodium falciparum Santa Lucia</name>
    <dbReference type="NCBI Taxonomy" id="478859"/>
    <lineage>
        <taxon>Eukaryota</taxon>
        <taxon>Sar</taxon>
        <taxon>Alveolata</taxon>
        <taxon>Apicomplexa</taxon>
        <taxon>Aconoidasida</taxon>
        <taxon>Haemosporida</taxon>
        <taxon>Plasmodiidae</taxon>
        <taxon>Plasmodium</taxon>
        <taxon>Plasmodium (Laverania)</taxon>
    </lineage>
</organism>
<reference evidence="2" key="1">
    <citation type="submission" date="2013-02" db="EMBL/GenBank/DDBJ databases">
        <title>The Genome Sequence of Plasmodium falciparum Santa Lucia.</title>
        <authorList>
            <consortium name="The Broad Institute Genome Sequencing Platform"/>
            <consortium name="The Broad Institute Genome Sequencing Center for Infectious Disease"/>
            <person name="Neafsey D."/>
            <person name="Cheeseman I."/>
            <person name="Volkman S."/>
            <person name="Adams J."/>
            <person name="Walker B."/>
            <person name="Young S.K."/>
            <person name="Zeng Q."/>
            <person name="Gargeya S."/>
            <person name="Fitzgerald M."/>
            <person name="Haas B."/>
            <person name="Abouelleil A."/>
            <person name="Alvarado L."/>
            <person name="Arachchi H.M."/>
            <person name="Berlin A.M."/>
            <person name="Chapman S.B."/>
            <person name="Dewar J."/>
            <person name="Goldberg J."/>
            <person name="Griggs A."/>
            <person name="Gujja S."/>
            <person name="Hansen M."/>
            <person name="Howarth C."/>
            <person name="Imamovic A."/>
            <person name="Larimer J."/>
            <person name="McCowan C."/>
            <person name="Murphy C."/>
            <person name="Neiman D."/>
            <person name="Pearson M."/>
            <person name="Priest M."/>
            <person name="Roberts A."/>
            <person name="Saif S."/>
            <person name="Shea T."/>
            <person name="Sisk P."/>
            <person name="Sykes S."/>
            <person name="Wortman J."/>
            <person name="Nusbaum C."/>
            <person name="Birren B."/>
        </authorList>
    </citation>
    <scope>NUCLEOTIDE SEQUENCE [LARGE SCALE GENOMIC DNA]</scope>
    <source>
        <strain evidence="2">Santa Lucia</strain>
    </source>
</reference>
<keyword evidence="1" id="KW-1133">Transmembrane helix</keyword>
<keyword evidence="1" id="KW-0812">Transmembrane</keyword>
<protein>
    <submittedName>
        <fullName evidence="2">Uncharacterized protein</fullName>
    </submittedName>
</protein>
<evidence type="ECO:0000313" key="2">
    <source>
        <dbReference type="EMBL" id="EUT90554.1"/>
    </source>
</evidence>
<accession>W7FN31</accession>
<keyword evidence="1" id="KW-0472">Membrane</keyword>
<gene>
    <name evidence="2" type="ORF">PFAG_00910</name>
</gene>
<evidence type="ECO:0000256" key="1">
    <source>
        <dbReference type="SAM" id="Phobius"/>
    </source>
</evidence>
<dbReference type="AlphaFoldDB" id="W7FN31"/>